<evidence type="ECO:0000256" key="3">
    <source>
        <dbReference type="ARBA" id="ARBA00022679"/>
    </source>
</evidence>
<dbReference type="PANTHER" id="PTHR24421">
    <property type="entry name" value="NITRATE/NITRITE SENSOR PROTEIN NARX-RELATED"/>
    <property type="match status" value="1"/>
</dbReference>
<dbReference type="GO" id="GO:0016301">
    <property type="term" value="F:kinase activity"/>
    <property type="evidence" value="ECO:0007669"/>
    <property type="project" value="UniProtKB-KW"/>
</dbReference>
<evidence type="ECO:0000256" key="2">
    <source>
        <dbReference type="ARBA" id="ARBA00022475"/>
    </source>
</evidence>
<feature type="domain" description="Histidine kinase" evidence="10">
    <location>
        <begin position="311"/>
        <end position="397"/>
    </location>
</feature>
<dbReference type="PANTHER" id="PTHR24421:SF37">
    <property type="entry name" value="SENSOR HISTIDINE KINASE NARS"/>
    <property type="match status" value="1"/>
</dbReference>
<dbReference type="InterPro" id="IPR005467">
    <property type="entry name" value="His_kinase_dom"/>
</dbReference>
<dbReference type="Proteomes" id="UP001596356">
    <property type="component" value="Unassembled WGS sequence"/>
</dbReference>
<feature type="transmembrane region" description="Helical" evidence="9">
    <location>
        <begin position="41"/>
        <end position="65"/>
    </location>
</feature>
<dbReference type="Pfam" id="PF02518">
    <property type="entry name" value="HATPase_c"/>
    <property type="match status" value="1"/>
</dbReference>
<evidence type="ECO:0000313" key="11">
    <source>
        <dbReference type="EMBL" id="MFC6714124.1"/>
    </source>
</evidence>
<dbReference type="PROSITE" id="PS50109">
    <property type="entry name" value="HIS_KIN"/>
    <property type="match status" value="1"/>
</dbReference>
<evidence type="ECO:0000256" key="1">
    <source>
        <dbReference type="ARBA" id="ARBA00004651"/>
    </source>
</evidence>
<evidence type="ECO:0000256" key="4">
    <source>
        <dbReference type="ARBA" id="ARBA00022692"/>
    </source>
</evidence>
<dbReference type="SMART" id="SM00387">
    <property type="entry name" value="HATPase_c"/>
    <property type="match status" value="1"/>
</dbReference>
<comment type="subcellular location">
    <subcellularLocation>
        <location evidence="1">Cell membrane</location>
        <topology evidence="1">Multi-pass membrane protein</topology>
    </subcellularLocation>
</comment>
<evidence type="ECO:0000256" key="5">
    <source>
        <dbReference type="ARBA" id="ARBA00022777"/>
    </source>
</evidence>
<dbReference type="InterPro" id="IPR036890">
    <property type="entry name" value="HATPase_C_sf"/>
</dbReference>
<reference evidence="12" key="1">
    <citation type="journal article" date="2019" name="Int. J. Syst. Evol. Microbiol.">
        <title>The Global Catalogue of Microorganisms (GCM) 10K type strain sequencing project: providing services to taxonomists for standard genome sequencing and annotation.</title>
        <authorList>
            <consortium name="The Broad Institute Genomics Platform"/>
            <consortium name="The Broad Institute Genome Sequencing Center for Infectious Disease"/>
            <person name="Wu L."/>
            <person name="Ma J."/>
        </authorList>
    </citation>
    <scope>NUCLEOTIDE SEQUENCE [LARGE SCALE GENOMIC DNA]</scope>
    <source>
        <strain evidence="12">NBRC 106593</strain>
    </source>
</reference>
<dbReference type="SUPFAM" id="SSF55874">
    <property type="entry name" value="ATPase domain of HSP90 chaperone/DNA topoisomerase II/histidine kinase"/>
    <property type="match status" value="1"/>
</dbReference>
<feature type="transmembrane region" description="Helical" evidence="9">
    <location>
        <begin position="150"/>
        <end position="170"/>
    </location>
</feature>
<keyword evidence="8 9" id="KW-0472">Membrane</keyword>
<keyword evidence="3" id="KW-0808">Transferase</keyword>
<dbReference type="EMBL" id="JBHSWJ010000002">
    <property type="protein sequence ID" value="MFC6714124.1"/>
    <property type="molecule type" value="Genomic_DNA"/>
</dbReference>
<evidence type="ECO:0000256" key="9">
    <source>
        <dbReference type="SAM" id="Phobius"/>
    </source>
</evidence>
<sequence>MTLAAELPVHALRAARIRQLLRLLLVGFYVAVLLTEPPAEQLIPCWVIVGCYLVWTIGTGFLATADPRAQRLLWVALVVDVAVLTLLTLLSDTAATQSWTPYLLINGFFVIPIIAAAQLNPWMCAAVVAPTVLVQFVAGALIRNVGGEPWSYVVLRTVVLSAVGLGAVLLSRLQRARVQRIAGLLADRTALLEELLVVQQREQQDLAEVLHDGALQYVLGARQQLEDVAEGDPSAGQRVDEALREAARLLRSTTSQLHPAVLEAAGLPAALNDLVETVRARQPLQVSLIVEGWDDRLRTPVDSQLFAGARELLTNVVKHAEADRVQVTLRRDGGEAVLTVADDGRGMGSVDLAARLEQGHLGLASLRVRMEAAGGGLGVRAGQPQGTVVDLRLPLLE</sequence>
<evidence type="ECO:0000256" key="8">
    <source>
        <dbReference type="ARBA" id="ARBA00023136"/>
    </source>
</evidence>
<feature type="transmembrane region" description="Helical" evidence="9">
    <location>
        <begin position="126"/>
        <end position="144"/>
    </location>
</feature>
<keyword evidence="6 9" id="KW-1133">Transmembrane helix</keyword>
<keyword evidence="7" id="KW-0902">Two-component regulatory system</keyword>
<protein>
    <submittedName>
        <fullName evidence="11">Sensor histidine kinase</fullName>
    </submittedName>
</protein>
<feature type="transmembrane region" description="Helical" evidence="9">
    <location>
        <begin position="72"/>
        <end position="90"/>
    </location>
</feature>
<evidence type="ECO:0000256" key="7">
    <source>
        <dbReference type="ARBA" id="ARBA00023012"/>
    </source>
</evidence>
<dbReference type="RefSeq" id="WP_377822386.1">
    <property type="nucleotide sequence ID" value="NZ_JBHSWJ010000002.1"/>
</dbReference>
<comment type="caution">
    <text evidence="11">The sequence shown here is derived from an EMBL/GenBank/DDBJ whole genome shotgun (WGS) entry which is preliminary data.</text>
</comment>
<name>A0ABW2ATW6_9MICO</name>
<proteinExistence type="predicted"/>
<evidence type="ECO:0000256" key="6">
    <source>
        <dbReference type="ARBA" id="ARBA00022989"/>
    </source>
</evidence>
<keyword evidence="12" id="KW-1185">Reference proteome</keyword>
<dbReference type="InterPro" id="IPR003594">
    <property type="entry name" value="HATPase_dom"/>
</dbReference>
<accession>A0ABW2ATW6</accession>
<evidence type="ECO:0000313" key="12">
    <source>
        <dbReference type="Proteomes" id="UP001596356"/>
    </source>
</evidence>
<keyword evidence="2" id="KW-1003">Cell membrane</keyword>
<dbReference type="Gene3D" id="3.30.565.10">
    <property type="entry name" value="Histidine kinase-like ATPase, C-terminal domain"/>
    <property type="match status" value="1"/>
</dbReference>
<dbReference type="CDD" id="cd16917">
    <property type="entry name" value="HATPase_UhpB-NarQ-NarX-like"/>
    <property type="match status" value="1"/>
</dbReference>
<keyword evidence="4 9" id="KW-0812">Transmembrane</keyword>
<keyword evidence="5 11" id="KW-0418">Kinase</keyword>
<dbReference type="InterPro" id="IPR050482">
    <property type="entry name" value="Sensor_HK_TwoCompSys"/>
</dbReference>
<feature type="transmembrane region" description="Helical" evidence="9">
    <location>
        <begin position="20"/>
        <end position="35"/>
    </location>
</feature>
<evidence type="ECO:0000259" key="10">
    <source>
        <dbReference type="PROSITE" id="PS50109"/>
    </source>
</evidence>
<organism evidence="11 12">
    <name type="scientific">Branchiibius cervicis</name>
    <dbReference type="NCBI Taxonomy" id="908252"/>
    <lineage>
        <taxon>Bacteria</taxon>
        <taxon>Bacillati</taxon>
        <taxon>Actinomycetota</taxon>
        <taxon>Actinomycetes</taxon>
        <taxon>Micrococcales</taxon>
        <taxon>Dermacoccaceae</taxon>
        <taxon>Branchiibius</taxon>
    </lineage>
</organism>
<feature type="transmembrane region" description="Helical" evidence="9">
    <location>
        <begin position="102"/>
        <end position="119"/>
    </location>
</feature>
<gene>
    <name evidence="11" type="ORF">ACFQBT_10000</name>
</gene>